<dbReference type="OrthoDB" id="10009149at2"/>
<evidence type="ECO:0000313" key="2">
    <source>
        <dbReference type="EMBL" id="KAB7849266.1"/>
    </source>
</evidence>
<proteinExistence type="predicted"/>
<gene>
    <name evidence="2" type="ORF">FRZ00_07575</name>
</gene>
<feature type="region of interest" description="Disordered" evidence="1">
    <location>
        <begin position="1"/>
        <end position="23"/>
    </location>
</feature>
<keyword evidence="3" id="KW-1185">Reference proteome</keyword>
<reference evidence="2 3" key="1">
    <citation type="journal article" date="2019" name="Microb. Cell Fact.">
        <title>Exploring novel herbicidin analogues by transcriptional regulator overexpression and MS/MS molecular networking.</title>
        <authorList>
            <person name="Shi Y."/>
            <person name="Gu R."/>
            <person name="Li Y."/>
            <person name="Wang X."/>
            <person name="Ren W."/>
            <person name="Li X."/>
            <person name="Wang L."/>
            <person name="Xie Y."/>
            <person name="Hong B."/>
        </authorList>
    </citation>
    <scope>NUCLEOTIDE SEQUENCE [LARGE SCALE GENOMIC DNA]</scope>
    <source>
        <strain evidence="2 3">US-43</strain>
    </source>
</reference>
<sequence length="171" mass="18513">MRRKTEARDRSSPDRQTTTPAGHAAQAAVAEVSAVVARGFDATDHMVNLELTTMPLTGGFPPRRPLEQLAATSLPGTHIRAVTPVKPPWRWIELLHGSLETTAPHPRTDRHSSLAETSALRVAQAIERHLGAVRIAARIDLVHEASSPAWQHAYALVTATHLAGLLVTVED</sequence>
<evidence type="ECO:0000313" key="3">
    <source>
        <dbReference type="Proteomes" id="UP000327000"/>
    </source>
</evidence>
<dbReference type="AlphaFoldDB" id="A0A5N5WDH0"/>
<name>A0A5N5WDH0_STRMB</name>
<protein>
    <submittedName>
        <fullName evidence="2">Uncharacterized protein</fullName>
    </submittedName>
</protein>
<organism evidence="2 3">
    <name type="scientific">Streptomyces mobaraensis</name>
    <name type="common">Streptoverticillium mobaraense</name>
    <dbReference type="NCBI Taxonomy" id="35621"/>
    <lineage>
        <taxon>Bacteria</taxon>
        <taxon>Bacillati</taxon>
        <taxon>Actinomycetota</taxon>
        <taxon>Actinomycetes</taxon>
        <taxon>Kitasatosporales</taxon>
        <taxon>Streptomycetaceae</taxon>
        <taxon>Streptomyces</taxon>
    </lineage>
</organism>
<evidence type="ECO:0000256" key="1">
    <source>
        <dbReference type="SAM" id="MobiDB-lite"/>
    </source>
</evidence>
<accession>A0A5N5WDH0</accession>
<dbReference type="RefSeq" id="WP_152262913.1">
    <property type="nucleotide sequence ID" value="NZ_VOKX01000010.1"/>
</dbReference>
<comment type="caution">
    <text evidence="2">The sequence shown here is derived from an EMBL/GenBank/DDBJ whole genome shotgun (WGS) entry which is preliminary data.</text>
</comment>
<dbReference type="Proteomes" id="UP000327000">
    <property type="component" value="Unassembled WGS sequence"/>
</dbReference>
<feature type="compositionally biased region" description="Basic and acidic residues" evidence="1">
    <location>
        <begin position="1"/>
        <end position="13"/>
    </location>
</feature>
<dbReference type="EMBL" id="VOKX01000010">
    <property type="protein sequence ID" value="KAB7849266.1"/>
    <property type="molecule type" value="Genomic_DNA"/>
</dbReference>